<dbReference type="EMBL" id="PGGO01000001">
    <property type="protein sequence ID" value="PSH70771.1"/>
    <property type="molecule type" value="Genomic_DNA"/>
</dbReference>
<dbReference type="InterPro" id="IPR036291">
    <property type="entry name" value="NAD(P)-bd_dom_sf"/>
</dbReference>
<dbReference type="GO" id="GO:0005737">
    <property type="term" value="C:cytoplasm"/>
    <property type="evidence" value="ECO:0007669"/>
    <property type="project" value="TreeGrafter"/>
</dbReference>
<keyword evidence="4" id="KW-1185">Reference proteome</keyword>
<organism evidence="3 4">
    <name type="scientific">Phyllobacterium brassicacearum</name>
    <dbReference type="NCBI Taxonomy" id="314235"/>
    <lineage>
        <taxon>Bacteria</taxon>
        <taxon>Pseudomonadati</taxon>
        <taxon>Pseudomonadota</taxon>
        <taxon>Alphaproteobacteria</taxon>
        <taxon>Hyphomicrobiales</taxon>
        <taxon>Phyllobacteriaceae</taxon>
        <taxon>Phyllobacterium</taxon>
    </lineage>
</organism>
<evidence type="ECO:0000256" key="1">
    <source>
        <dbReference type="SAM" id="Phobius"/>
    </source>
</evidence>
<accession>A0A2P7BWD3</accession>
<dbReference type="PANTHER" id="PTHR48079">
    <property type="entry name" value="PROTEIN YEEZ"/>
    <property type="match status" value="1"/>
</dbReference>
<evidence type="ECO:0000259" key="2">
    <source>
        <dbReference type="Pfam" id="PF01370"/>
    </source>
</evidence>
<dbReference type="Pfam" id="PF01370">
    <property type="entry name" value="Epimerase"/>
    <property type="match status" value="1"/>
</dbReference>
<feature type="domain" description="NAD-dependent epimerase/dehydratase" evidence="2">
    <location>
        <begin position="17"/>
        <end position="228"/>
    </location>
</feature>
<reference evidence="4" key="1">
    <citation type="submission" date="2017-11" db="EMBL/GenBank/DDBJ databases">
        <authorList>
            <person name="Kuznetsova I."/>
            <person name="Sazanova A."/>
            <person name="Chirak E."/>
            <person name="Safronova V."/>
            <person name="Willems A."/>
        </authorList>
    </citation>
    <scope>NUCLEOTIDE SEQUENCE [LARGE SCALE GENOMIC DNA]</scope>
    <source>
        <strain evidence="4">STM 196</strain>
    </source>
</reference>
<gene>
    <name evidence="3" type="ORF">CU102_01600</name>
</gene>
<protein>
    <recommendedName>
        <fullName evidence="2">NAD-dependent epimerase/dehydratase domain-containing protein</fullName>
    </recommendedName>
</protein>
<dbReference type="PANTHER" id="PTHR48079:SF6">
    <property type="entry name" value="NAD(P)-BINDING DOMAIN-CONTAINING PROTEIN-RELATED"/>
    <property type="match status" value="1"/>
</dbReference>
<dbReference type="GO" id="GO:0004029">
    <property type="term" value="F:aldehyde dehydrogenase (NAD+) activity"/>
    <property type="evidence" value="ECO:0007669"/>
    <property type="project" value="TreeGrafter"/>
</dbReference>
<dbReference type="Proteomes" id="UP000241444">
    <property type="component" value="Unassembled WGS sequence"/>
</dbReference>
<name>A0A2P7BWD3_9HYPH</name>
<dbReference type="AlphaFoldDB" id="A0A2P7BWD3"/>
<keyword evidence="1" id="KW-1133">Transmembrane helix</keyword>
<dbReference type="SUPFAM" id="SSF51735">
    <property type="entry name" value="NAD(P)-binding Rossmann-fold domains"/>
    <property type="match status" value="1"/>
</dbReference>
<keyword evidence="1" id="KW-0472">Membrane</keyword>
<proteinExistence type="predicted"/>
<comment type="caution">
    <text evidence="3">The sequence shown here is derived from an EMBL/GenBank/DDBJ whole genome shotgun (WGS) entry which is preliminary data.</text>
</comment>
<keyword evidence="1" id="KW-0812">Transmembrane</keyword>
<dbReference type="Gene3D" id="3.40.50.720">
    <property type="entry name" value="NAD(P)-binding Rossmann-like Domain"/>
    <property type="match status" value="1"/>
</dbReference>
<dbReference type="InterPro" id="IPR051783">
    <property type="entry name" value="NAD(P)-dependent_oxidoreduct"/>
</dbReference>
<sequence length="318" mass="33295">MSGDRREGTGYMVAGTVLVTGASGFVGLALVPQLRSAGYRVVAATRNPDKFEGLEAVRLPSPAEPAEAFAHIVANVDHVVHLAAIAHTQLAGAAATYHAVNCELAAKLAEAAHRTIAGKFVFVSSIRAQCGSVHSGVAVESDPPQPTDDYGRAKLAAEAEIASIMTRGNYTILRPVLVYGAGVKGNMAALSKLASLRAALPLKSLDARRSLLDRASLCAAIIHSLRETGTDAGTFIVADKSPVTVPQIITAIRRGLGRKPGLFSCPTWVLAAAARLTGQGARWQTMNGDLIASSAMLQSTGWSAVENSARRIEDLSRH</sequence>
<dbReference type="OrthoDB" id="9814124at2"/>
<evidence type="ECO:0000313" key="3">
    <source>
        <dbReference type="EMBL" id="PSH70771.1"/>
    </source>
</evidence>
<evidence type="ECO:0000313" key="4">
    <source>
        <dbReference type="Proteomes" id="UP000241444"/>
    </source>
</evidence>
<feature type="transmembrane region" description="Helical" evidence="1">
    <location>
        <begin position="12"/>
        <end position="31"/>
    </location>
</feature>
<dbReference type="InterPro" id="IPR001509">
    <property type="entry name" value="Epimerase_deHydtase"/>
</dbReference>